<dbReference type="CDD" id="cd16917">
    <property type="entry name" value="HATPase_UhpB-NarQ-NarX-like"/>
    <property type="match status" value="1"/>
</dbReference>
<comment type="catalytic activity">
    <reaction evidence="1">
        <text>ATP + protein L-histidine = ADP + protein N-phospho-L-histidine.</text>
        <dbReference type="EC" id="2.7.13.3"/>
    </reaction>
</comment>
<dbReference type="RefSeq" id="WP_251913676.1">
    <property type="nucleotide sequence ID" value="NZ_JAMRXG010000007.1"/>
</dbReference>
<evidence type="ECO:0000256" key="9">
    <source>
        <dbReference type="SAM" id="Phobius"/>
    </source>
</evidence>
<dbReference type="Pfam" id="PF23539">
    <property type="entry name" value="DUF7134"/>
    <property type="match status" value="1"/>
</dbReference>
<evidence type="ECO:0000256" key="5">
    <source>
        <dbReference type="ARBA" id="ARBA00022741"/>
    </source>
</evidence>
<evidence type="ECO:0000259" key="10">
    <source>
        <dbReference type="PROSITE" id="PS50109"/>
    </source>
</evidence>
<dbReference type="Gene3D" id="3.30.565.10">
    <property type="entry name" value="Histidine kinase-like ATPase, C-terminal domain"/>
    <property type="match status" value="1"/>
</dbReference>
<dbReference type="EC" id="2.7.13.3" evidence="2"/>
<gene>
    <name evidence="11" type="ORF">NDR86_18270</name>
</gene>
<keyword evidence="9" id="KW-0812">Transmembrane</keyword>
<protein>
    <recommendedName>
        <fullName evidence="2">histidine kinase</fullName>
        <ecNumber evidence="2">2.7.13.3</ecNumber>
    </recommendedName>
</protein>
<comment type="caution">
    <text evidence="11">The sequence shown here is derived from an EMBL/GenBank/DDBJ whole genome shotgun (WGS) entry which is preliminary data.</text>
</comment>
<keyword evidence="8" id="KW-0902">Two-component regulatory system</keyword>
<dbReference type="PANTHER" id="PTHR24421">
    <property type="entry name" value="NITRATE/NITRITE SENSOR PROTEIN NARX-RELATED"/>
    <property type="match status" value="1"/>
</dbReference>
<dbReference type="InterPro" id="IPR011712">
    <property type="entry name" value="Sig_transdc_His_kin_sub3_dim/P"/>
</dbReference>
<feature type="transmembrane region" description="Helical" evidence="9">
    <location>
        <begin position="60"/>
        <end position="79"/>
    </location>
</feature>
<accession>A0A9X2E6W3</accession>
<evidence type="ECO:0000313" key="12">
    <source>
        <dbReference type="Proteomes" id="UP001139157"/>
    </source>
</evidence>
<keyword evidence="6 11" id="KW-0418">Kinase</keyword>
<feature type="transmembrane region" description="Helical" evidence="9">
    <location>
        <begin position="108"/>
        <end position="126"/>
    </location>
</feature>
<dbReference type="InterPro" id="IPR050482">
    <property type="entry name" value="Sensor_HK_TwoCompSys"/>
</dbReference>
<dbReference type="GO" id="GO:0046983">
    <property type="term" value="F:protein dimerization activity"/>
    <property type="evidence" value="ECO:0007669"/>
    <property type="project" value="InterPro"/>
</dbReference>
<evidence type="ECO:0000256" key="8">
    <source>
        <dbReference type="ARBA" id="ARBA00023012"/>
    </source>
</evidence>
<evidence type="ECO:0000313" key="11">
    <source>
        <dbReference type="EMBL" id="MCM6775422.1"/>
    </source>
</evidence>
<dbReference type="EMBL" id="JAMRXG010000007">
    <property type="protein sequence ID" value="MCM6775422.1"/>
    <property type="molecule type" value="Genomic_DNA"/>
</dbReference>
<dbReference type="GO" id="GO:0000155">
    <property type="term" value="F:phosphorelay sensor kinase activity"/>
    <property type="evidence" value="ECO:0007669"/>
    <property type="project" value="InterPro"/>
</dbReference>
<feature type="transmembrane region" description="Helical" evidence="9">
    <location>
        <begin position="85"/>
        <end position="103"/>
    </location>
</feature>
<dbReference type="InterPro" id="IPR005467">
    <property type="entry name" value="His_kinase_dom"/>
</dbReference>
<dbReference type="PROSITE" id="PS50109">
    <property type="entry name" value="HIS_KIN"/>
    <property type="match status" value="1"/>
</dbReference>
<evidence type="ECO:0000256" key="6">
    <source>
        <dbReference type="ARBA" id="ARBA00022777"/>
    </source>
</evidence>
<keyword evidence="9" id="KW-0472">Membrane</keyword>
<evidence type="ECO:0000256" key="2">
    <source>
        <dbReference type="ARBA" id="ARBA00012438"/>
    </source>
</evidence>
<evidence type="ECO:0000256" key="3">
    <source>
        <dbReference type="ARBA" id="ARBA00022553"/>
    </source>
</evidence>
<dbReference type="Gene3D" id="1.20.5.1930">
    <property type="match status" value="1"/>
</dbReference>
<dbReference type="SMART" id="SM00387">
    <property type="entry name" value="HATPase_c"/>
    <property type="match status" value="1"/>
</dbReference>
<keyword evidence="7" id="KW-0067">ATP-binding</keyword>
<dbReference type="Pfam" id="PF07730">
    <property type="entry name" value="HisKA_3"/>
    <property type="match status" value="1"/>
</dbReference>
<keyword evidence="3" id="KW-0597">Phosphoprotein</keyword>
<proteinExistence type="predicted"/>
<keyword evidence="12" id="KW-1185">Reference proteome</keyword>
<organism evidence="11 12">
    <name type="scientific">Nocardia pulmonis</name>
    <dbReference type="NCBI Taxonomy" id="2951408"/>
    <lineage>
        <taxon>Bacteria</taxon>
        <taxon>Bacillati</taxon>
        <taxon>Actinomycetota</taxon>
        <taxon>Actinomycetes</taxon>
        <taxon>Mycobacteriales</taxon>
        <taxon>Nocardiaceae</taxon>
        <taxon>Nocardia</taxon>
    </lineage>
</organism>
<evidence type="ECO:0000256" key="7">
    <source>
        <dbReference type="ARBA" id="ARBA00022840"/>
    </source>
</evidence>
<feature type="transmembrane region" description="Helical" evidence="9">
    <location>
        <begin position="12"/>
        <end position="31"/>
    </location>
</feature>
<keyword evidence="5" id="KW-0547">Nucleotide-binding</keyword>
<keyword evidence="4" id="KW-0808">Transferase</keyword>
<dbReference type="PANTHER" id="PTHR24421:SF10">
    <property type="entry name" value="NITRATE_NITRITE SENSOR PROTEIN NARQ"/>
    <property type="match status" value="1"/>
</dbReference>
<evidence type="ECO:0000256" key="1">
    <source>
        <dbReference type="ARBA" id="ARBA00000085"/>
    </source>
</evidence>
<dbReference type="InterPro" id="IPR003594">
    <property type="entry name" value="HATPase_dom"/>
</dbReference>
<feature type="domain" description="Histidine kinase" evidence="10">
    <location>
        <begin position="294"/>
        <end position="389"/>
    </location>
</feature>
<sequence length="393" mass="42191">MRRFSLWLRGKPVVADSILAFVLLVVDVLSVLNSDHLIPDLLMSMAIPVPLVFRRVYPRAAAGALLALSFTATVVGSALGNEPEYPALLALGIMLYTLVAYLGRREGLIYLAGLVGDALLSVLLTGQQLASTAAFLALYYALCWTLAEFLGARHAYDQEVAARLAVADYDRERGAHEAVSAERTRIARELHDVIAHAVSVIIVQADGAKYALRRDPDTAEQALATIASTGREALRELRRTVALLRTEHAPEQLPQHGTAGLAKVVEMMRNAGLVVELELTGELDDVAPEVSLGVHRIVQESLTNTFRHAGSDPKAWVRVRRRADDVLVEVVDSGPPGGAETATTRGGITGSGLGLVGMRERVAVLGGTLEAGRRPEGGWRVRATIPLAREGAE</sequence>
<evidence type="ECO:0000256" key="4">
    <source>
        <dbReference type="ARBA" id="ARBA00022679"/>
    </source>
</evidence>
<dbReference type="InterPro" id="IPR036890">
    <property type="entry name" value="HATPase_C_sf"/>
</dbReference>
<dbReference type="Pfam" id="PF02518">
    <property type="entry name" value="HATPase_c"/>
    <property type="match status" value="1"/>
</dbReference>
<dbReference type="GO" id="GO:0016020">
    <property type="term" value="C:membrane"/>
    <property type="evidence" value="ECO:0007669"/>
    <property type="project" value="InterPro"/>
</dbReference>
<name>A0A9X2E6W3_9NOCA</name>
<dbReference type="Proteomes" id="UP001139157">
    <property type="component" value="Unassembled WGS sequence"/>
</dbReference>
<keyword evidence="9" id="KW-1133">Transmembrane helix</keyword>
<reference evidence="11" key="1">
    <citation type="submission" date="2022-06" db="EMBL/GenBank/DDBJ databases">
        <title>Novel species in genus nocardia.</title>
        <authorList>
            <person name="Li F."/>
        </authorList>
    </citation>
    <scope>NUCLEOTIDE SEQUENCE</scope>
    <source>
        <strain evidence="11">CDC141</strain>
    </source>
</reference>
<dbReference type="AlphaFoldDB" id="A0A9X2E6W3"/>
<feature type="transmembrane region" description="Helical" evidence="9">
    <location>
        <begin position="37"/>
        <end position="53"/>
    </location>
</feature>
<dbReference type="GO" id="GO:0005524">
    <property type="term" value="F:ATP binding"/>
    <property type="evidence" value="ECO:0007669"/>
    <property type="project" value="UniProtKB-KW"/>
</dbReference>
<dbReference type="InterPro" id="IPR055558">
    <property type="entry name" value="DUF7134"/>
</dbReference>
<dbReference type="SUPFAM" id="SSF55874">
    <property type="entry name" value="ATPase domain of HSP90 chaperone/DNA topoisomerase II/histidine kinase"/>
    <property type="match status" value="1"/>
</dbReference>